<feature type="transmembrane region" description="Helical" evidence="6">
    <location>
        <begin position="351"/>
        <end position="369"/>
    </location>
</feature>
<dbReference type="Pfam" id="PF03595">
    <property type="entry name" value="SLAC1"/>
    <property type="match status" value="1"/>
</dbReference>
<feature type="compositionally biased region" description="Basic residues" evidence="5">
    <location>
        <begin position="425"/>
        <end position="434"/>
    </location>
</feature>
<dbReference type="eggNOG" id="ENOG502QV03">
    <property type="taxonomic scope" value="Eukaryota"/>
</dbReference>
<protein>
    <submittedName>
        <fullName evidence="7">Malic acid transport protein</fullName>
    </submittedName>
</protein>
<proteinExistence type="predicted"/>
<name>S3D8L8_GLAL2</name>
<feature type="transmembrane region" description="Helical" evidence="6">
    <location>
        <begin position="84"/>
        <end position="108"/>
    </location>
</feature>
<dbReference type="OMA" id="WIYYACE"/>
<evidence type="ECO:0000256" key="5">
    <source>
        <dbReference type="SAM" id="MobiDB-lite"/>
    </source>
</evidence>
<evidence type="ECO:0000256" key="3">
    <source>
        <dbReference type="ARBA" id="ARBA00022989"/>
    </source>
</evidence>
<keyword evidence="3 6" id="KW-1133">Transmembrane helix</keyword>
<dbReference type="Gene3D" id="1.50.10.150">
    <property type="entry name" value="Voltage-dependent anion channel"/>
    <property type="match status" value="1"/>
</dbReference>
<dbReference type="PANTHER" id="PTHR31162">
    <property type="entry name" value="MALIC ACID TRANSPORT PROTEIN-RELATED"/>
    <property type="match status" value="1"/>
</dbReference>
<dbReference type="GO" id="GO:0015140">
    <property type="term" value="F:malate transmembrane transporter activity"/>
    <property type="evidence" value="ECO:0007669"/>
    <property type="project" value="InterPro"/>
</dbReference>
<dbReference type="InterPro" id="IPR004695">
    <property type="entry name" value="SLAC1/Mae1/Ssu1/TehA"/>
</dbReference>
<evidence type="ECO:0000313" key="7">
    <source>
        <dbReference type="EMBL" id="EPE28341.1"/>
    </source>
</evidence>
<dbReference type="GeneID" id="19468509"/>
<feature type="transmembrane region" description="Helical" evidence="6">
    <location>
        <begin position="159"/>
        <end position="179"/>
    </location>
</feature>
<accession>S3D8L8</accession>
<feature type="compositionally biased region" description="Low complexity" evidence="5">
    <location>
        <begin position="16"/>
        <end position="31"/>
    </location>
</feature>
<feature type="transmembrane region" description="Helical" evidence="6">
    <location>
        <begin position="317"/>
        <end position="339"/>
    </location>
</feature>
<dbReference type="CDD" id="cd09317">
    <property type="entry name" value="TDT_Mae1_like"/>
    <property type="match status" value="1"/>
</dbReference>
<dbReference type="AlphaFoldDB" id="S3D8L8"/>
<feature type="region of interest" description="Disordered" evidence="5">
    <location>
        <begin position="1"/>
        <end position="41"/>
    </location>
</feature>
<keyword evidence="8" id="KW-1185">Reference proteome</keyword>
<gene>
    <name evidence="7" type="ORF">GLAREA_09461</name>
</gene>
<feature type="compositionally biased region" description="Polar residues" evidence="5">
    <location>
        <begin position="1"/>
        <end position="10"/>
    </location>
</feature>
<evidence type="ECO:0000256" key="6">
    <source>
        <dbReference type="SAM" id="Phobius"/>
    </source>
</evidence>
<evidence type="ECO:0000313" key="8">
    <source>
        <dbReference type="Proteomes" id="UP000016922"/>
    </source>
</evidence>
<dbReference type="GO" id="GO:0016020">
    <property type="term" value="C:membrane"/>
    <property type="evidence" value="ECO:0007669"/>
    <property type="project" value="UniProtKB-SubCell"/>
</dbReference>
<dbReference type="Proteomes" id="UP000016922">
    <property type="component" value="Unassembled WGS sequence"/>
</dbReference>
<evidence type="ECO:0000256" key="1">
    <source>
        <dbReference type="ARBA" id="ARBA00004141"/>
    </source>
</evidence>
<dbReference type="PANTHER" id="PTHR31162:SF0">
    <property type="entry name" value="MALIC ACID TRANSPORT PROTEIN"/>
    <property type="match status" value="1"/>
</dbReference>
<feature type="transmembrane region" description="Helical" evidence="6">
    <location>
        <begin position="381"/>
        <end position="404"/>
    </location>
</feature>
<dbReference type="RefSeq" id="XP_008084249.1">
    <property type="nucleotide sequence ID" value="XM_008086058.1"/>
</dbReference>
<reference evidence="7 8" key="1">
    <citation type="journal article" date="2013" name="BMC Genomics">
        <title>Genomics-driven discovery of the pneumocandin biosynthetic gene cluster in the fungus Glarea lozoyensis.</title>
        <authorList>
            <person name="Chen L."/>
            <person name="Yue Q."/>
            <person name="Zhang X."/>
            <person name="Xiang M."/>
            <person name="Wang C."/>
            <person name="Li S."/>
            <person name="Che Y."/>
            <person name="Ortiz-Lopez F.J."/>
            <person name="Bills G.F."/>
            <person name="Liu X."/>
            <person name="An Z."/>
        </authorList>
    </citation>
    <scope>NUCLEOTIDE SEQUENCE [LARGE SCALE GENOMIC DNA]</scope>
    <source>
        <strain evidence="8">ATCC 20868 / MF5171</strain>
    </source>
</reference>
<dbReference type="KEGG" id="glz:GLAREA_09461"/>
<organism evidence="7 8">
    <name type="scientific">Glarea lozoyensis (strain ATCC 20868 / MF5171)</name>
    <dbReference type="NCBI Taxonomy" id="1116229"/>
    <lineage>
        <taxon>Eukaryota</taxon>
        <taxon>Fungi</taxon>
        <taxon>Dikarya</taxon>
        <taxon>Ascomycota</taxon>
        <taxon>Pezizomycotina</taxon>
        <taxon>Leotiomycetes</taxon>
        <taxon>Helotiales</taxon>
        <taxon>Helotiaceae</taxon>
        <taxon>Glarea</taxon>
    </lineage>
</organism>
<dbReference type="EMBL" id="KE145368">
    <property type="protein sequence ID" value="EPE28341.1"/>
    <property type="molecule type" value="Genomic_DNA"/>
</dbReference>
<keyword evidence="2 6" id="KW-0812">Transmembrane</keyword>
<feature type="transmembrane region" description="Helical" evidence="6">
    <location>
        <begin position="128"/>
        <end position="147"/>
    </location>
</feature>
<dbReference type="InterPro" id="IPR038665">
    <property type="entry name" value="Voltage-dep_anion_channel_sf"/>
</dbReference>
<keyword evidence="4 6" id="KW-0472">Membrane</keyword>
<dbReference type="InterPro" id="IPR030185">
    <property type="entry name" value="Mae1"/>
</dbReference>
<evidence type="ECO:0000256" key="4">
    <source>
        <dbReference type="ARBA" id="ARBA00023136"/>
    </source>
</evidence>
<dbReference type="OrthoDB" id="2901184at2759"/>
<evidence type="ECO:0000256" key="2">
    <source>
        <dbReference type="ARBA" id="ARBA00022692"/>
    </source>
</evidence>
<dbReference type="HOGENOM" id="CLU_030057_2_0_1"/>
<feature type="transmembrane region" description="Helical" evidence="6">
    <location>
        <begin position="223"/>
        <end position="242"/>
    </location>
</feature>
<comment type="subcellular location">
    <subcellularLocation>
        <location evidence="1">Membrane</location>
        <topology evidence="1">Multi-pass membrane protein</topology>
    </subcellularLocation>
</comment>
<sequence length="441" mass="47344">MSPSPSSSRTETIHDSNSSSSTNNRTSNSPNDGQHENRPSTPKSLLLTHASHITWNYFPLTMSTLSLSVLLSNQPFTFPSLLTLGTILFVTGLVLFVLLTFAILIRFYTHPGAFANSLHHPTESFFVGSWWVSVALLLNCIQSYGVPSSGPWLVTAMEVLFWVFIGAAILVAVFQYHVIYERESLSIQDALPAWILPAYPFLVTGNLAGAIVASQAQEAGLRIWIAGLTVQGLGWMLAIWMYSVYLARLISGTLPEEGGRPGMYVAVGPAAYTSAALASLGSTSKNLLPNSHFAQSLSSTLALPPTTIAAITATLGLLAAIFTFLIAFFFFLLSTLSILRGVRKMSFTLNWWAFIFPNAGMTIALLAIAEQLGSKGMQGVGAGATVVLVGMWFFVAGSHILAVVRGGTAGLVPWVGGVNGEGRGRGKARKRGRRGEREVDD</sequence>
<feature type="transmembrane region" description="Helical" evidence="6">
    <location>
        <begin position="191"/>
        <end position="211"/>
    </location>
</feature>
<feature type="region of interest" description="Disordered" evidence="5">
    <location>
        <begin position="421"/>
        <end position="441"/>
    </location>
</feature>
<dbReference type="STRING" id="1116229.S3D8L8"/>